<dbReference type="Proteomes" id="UP000054851">
    <property type="component" value="Unassembled WGS sequence"/>
</dbReference>
<accession>A0A157ZQS9</accession>
<dbReference type="GO" id="GO:0016020">
    <property type="term" value="C:membrane"/>
    <property type="evidence" value="ECO:0007669"/>
    <property type="project" value="TreeGrafter"/>
</dbReference>
<sequence>MILDLDGRAAYAYTGGKPFDAARPAVVFLHGAEHDHSVWALQTRYFAHHGFSVLALDLPGHGRSDGPALSSIGALADWVIAVLDAAKVQKAIFVGHSMGSLIALDAASRHSARSIGLALLATAAPMTVSDTLLDAAREHEPEAIDMVNQWSHSTLAAKPSSPAPGFWLQGVNQRLMERVSLLGEAQLFHTDFSACNNYADAVERASAVRCPVCLMSGKRDVMTPPRAARPLVDAFRKAGASVQTVELEAGHALMSEQPDATLDALFGFALACAKPPAKPV</sequence>
<protein>
    <submittedName>
        <fullName evidence="2">3-oxoadipate enol-lactonase</fullName>
    </submittedName>
</protein>
<dbReference type="GO" id="GO:0003824">
    <property type="term" value="F:catalytic activity"/>
    <property type="evidence" value="ECO:0007669"/>
    <property type="project" value="InterPro"/>
</dbReference>
<dbReference type="OrthoDB" id="5297561at2"/>
<dbReference type="STRING" id="1777140.AWB79_01220"/>
<reference evidence="2" key="1">
    <citation type="submission" date="2016-01" db="EMBL/GenBank/DDBJ databases">
        <authorList>
            <person name="Peeters C."/>
        </authorList>
    </citation>
    <scope>NUCLEOTIDE SEQUENCE</scope>
    <source>
        <strain evidence="2">LMG 29322</strain>
    </source>
</reference>
<dbReference type="RefSeq" id="WP_061166520.1">
    <property type="nucleotide sequence ID" value="NZ_FCOA02000003.1"/>
</dbReference>
<comment type="caution">
    <text evidence="2">The sequence shown here is derived from an EMBL/GenBank/DDBJ whole genome shotgun (WGS) entry which is preliminary data.</text>
</comment>
<gene>
    <name evidence="2" type="ORF">AWB79_01220</name>
</gene>
<evidence type="ECO:0000259" key="1">
    <source>
        <dbReference type="Pfam" id="PF12697"/>
    </source>
</evidence>
<dbReference type="PRINTS" id="PR00111">
    <property type="entry name" value="ABHYDROLASE"/>
</dbReference>
<feature type="domain" description="AB hydrolase-1" evidence="1">
    <location>
        <begin position="26"/>
        <end position="264"/>
    </location>
</feature>
<dbReference type="InterPro" id="IPR029058">
    <property type="entry name" value="AB_hydrolase_fold"/>
</dbReference>
<dbReference type="AlphaFoldDB" id="A0A157ZQS9"/>
<keyword evidence="3" id="KW-1185">Reference proteome</keyword>
<dbReference type="EMBL" id="FCOA02000003">
    <property type="protein sequence ID" value="SAK47829.1"/>
    <property type="molecule type" value="Genomic_DNA"/>
</dbReference>
<dbReference type="InterPro" id="IPR000639">
    <property type="entry name" value="Epox_hydrolase-like"/>
</dbReference>
<evidence type="ECO:0000313" key="3">
    <source>
        <dbReference type="Proteomes" id="UP000054851"/>
    </source>
</evidence>
<dbReference type="PRINTS" id="PR00412">
    <property type="entry name" value="EPOXHYDRLASE"/>
</dbReference>
<dbReference type="SUPFAM" id="SSF53474">
    <property type="entry name" value="alpha/beta-Hydrolases"/>
    <property type="match status" value="1"/>
</dbReference>
<dbReference type="PANTHER" id="PTHR43798">
    <property type="entry name" value="MONOACYLGLYCEROL LIPASE"/>
    <property type="match status" value="1"/>
</dbReference>
<dbReference type="InterPro" id="IPR050266">
    <property type="entry name" value="AB_hydrolase_sf"/>
</dbReference>
<organism evidence="2 3">
    <name type="scientific">Caballeronia hypogeia</name>
    <dbReference type="NCBI Taxonomy" id="1777140"/>
    <lineage>
        <taxon>Bacteria</taxon>
        <taxon>Pseudomonadati</taxon>
        <taxon>Pseudomonadota</taxon>
        <taxon>Betaproteobacteria</taxon>
        <taxon>Burkholderiales</taxon>
        <taxon>Burkholderiaceae</taxon>
        <taxon>Caballeronia</taxon>
    </lineage>
</organism>
<evidence type="ECO:0000313" key="2">
    <source>
        <dbReference type="EMBL" id="SAK47829.1"/>
    </source>
</evidence>
<name>A0A157ZQS9_9BURK</name>
<dbReference type="Gene3D" id="3.40.50.1820">
    <property type="entry name" value="alpha/beta hydrolase"/>
    <property type="match status" value="1"/>
</dbReference>
<dbReference type="InterPro" id="IPR000073">
    <property type="entry name" value="AB_hydrolase_1"/>
</dbReference>
<proteinExistence type="predicted"/>
<dbReference type="PANTHER" id="PTHR43798:SF33">
    <property type="entry name" value="HYDROLASE, PUTATIVE (AFU_ORTHOLOGUE AFUA_2G14860)-RELATED"/>
    <property type="match status" value="1"/>
</dbReference>
<dbReference type="Pfam" id="PF12697">
    <property type="entry name" value="Abhydrolase_6"/>
    <property type="match status" value="1"/>
</dbReference>